<dbReference type="RefSeq" id="WP_133398426.1">
    <property type="nucleotide sequence ID" value="NZ_SMZX01000001.1"/>
</dbReference>
<dbReference type="Pfam" id="PF01569">
    <property type="entry name" value="PAP2"/>
    <property type="match status" value="1"/>
</dbReference>
<gene>
    <name evidence="3" type="ORF">E2R54_01465</name>
</gene>
<protein>
    <submittedName>
        <fullName evidence="3">Phosphatase PAP2 family protein</fullName>
    </submittedName>
</protein>
<evidence type="ECO:0000313" key="4">
    <source>
        <dbReference type="Proteomes" id="UP000295633"/>
    </source>
</evidence>
<organism evidence="3 4">
    <name type="scientific">Microbacterium oleivorans</name>
    <dbReference type="NCBI Taxonomy" id="273677"/>
    <lineage>
        <taxon>Bacteria</taxon>
        <taxon>Bacillati</taxon>
        <taxon>Actinomycetota</taxon>
        <taxon>Actinomycetes</taxon>
        <taxon>Micrococcales</taxon>
        <taxon>Microbacteriaceae</taxon>
        <taxon>Microbacterium</taxon>
    </lineage>
</organism>
<name>A0A4V3B3K4_9MICO</name>
<dbReference type="PANTHER" id="PTHR14969:SF13">
    <property type="entry name" value="AT30094P"/>
    <property type="match status" value="1"/>
</dbReference>
<feature type="transmembrane region" description="Helical" evidence="1">
    <location>
        <begin position="186"/>
        <end position="208"/>
    </location>
</feature>
<comment type="caution">
    <text evidence="3">The sequence shown here is derived from an EMBL/GenBank/DDBJ whole genome shotgun (WGS) entry which is preliminary data.</text>
</comment>
<dbReference type="SUPFAM" id="SSF48317">
    <property type="entry name" value="Acid phosphatase/Vanadium-dependent haloperoxidase"/>
    <property type="match status" value="1"/>
</dbReference>
<feature type="transmembrane region" description="Helical" evidence="1">
    <location>
        <begin position="139"/>
        <end position="166"/>
    </location>
</feature>
<dbReference type="Proteomes" id="UP000295633">
    <property type="component" value="Unassembled WGS sequence"/>
</dbReference>
<keyword evidence="1" id="KW-0472">Membrane</keyword>
<dbReference type="PANTHER" id="PTHR14969">
    <property type="entry name" value="SPHINGOSINE-1-PHOSPHATE PHOSPHOHYDROLASE"/>
    <property type="match status" value="1"/>
</dbReference>
<dbReference type="EMBL" id="SMZX01000001">
    <property type="protein sequence ID" value="TDL45173.1"/>
    <property type="molecule type" value="Genomic_DNA"/>
</dbReference>
<proteinExistence type="predicted"/>
<dbReference type="SMART" id="SM00014">
    <property type="entry name" value="acidPPc"/>
    <property type="match status" value="1"/>
</dbReference>
<dbReference type="InterPro" id="IPR000326">
    <property type="entry name" value="PAP2/HPO"/>
</dbReference>
<feature type="domain" description="Phosphatidic acid phosphatase type 2/haloperoxidase" evidence="2">
    <location>
        <begin position="95"/>
        <end position="200"/>
    </location>
</feature>
<dbReference type="Gene3D" id="1.20.144.10">
    <property type="entry name" value="Phosphatidic acid phosphatase type 2/haloperoxidase"/>
    <property type="match status" value="1"/>
</dbReference>
<keyword evidence="1" id="KW-0812">Transmembrane</keyword>
<dbReference type="AlphaFoldDB" id="A0A4V3B3K4"/>
<feature type="transmembrane region" description="Helical" evidence="1">
    <location>
        <begin position="65"/>
        <end position="91"/>
    </location>
</feature>
<dbReference type="STRING" id="273677.BW34_00967"/>
<reference evidence="3 4" key="1">
    <citation type="submission" date="2019-03" db="EMBL/GenBank/DDBJ databases">
        <title>Genome Sequencing and Assembly of Various Microbes Isolated from Partially Reclaimed Soil and Acid Mine Drainage (AMD) Site.</title>
        <authorList>
            <person name="Steinbock B."/>
            <person name="Bechtold R."/>
            <person name="Sevigny J.L."/>
            <person name="Thomas D."/>
            <person name="Cuthill L.R."/>
            <person name="Aveiro Johannsen E.J."/>
            <person name="Thomas K."/>
            <person name="Ghosh A."/>
        </authorList>
    </citation>
    <scope>NUCLEOTIDE SEQUENCE [LARGE SCALE GENOMIC DNA]</scope>
    <source>
        <strain evidence="3 4">F-B2</strain>
    </source>
</reference>
<evidence type="ECO:0000313" key="3">
    <source>
        <dbReference type="EMBL" id="TDL45173.1"/>
    </source>
</evidence>
<accession>A0A4V3B3K4</accession>
<evidence type="ECO:0000256" key="1">
    <source>
        <dbReference type="SAM" id="Phobius"/>
    </source>
</evidence>
<feature type="transmembrane region" description="Helical" evidence="1">
    <location>
        <begin position="97"/>
        <end position="118"/>
    </location>
</feature>
<sequence>MTTVPTHEHEIGIGLRLAVIGAILLVVAVATGIAVESTDSELIDLDAWWNTYVTTFLPGIRPVSFLMNILGAGVVGTYVIPLVGAALLALARRPWGAVFFLAASIVGALLVQLLKGLFGRVRPEEMLVISDHGSFPSGHTANAAVIATVAVILFPRVWVAVVGIAWTLLMAFSRTQVHAHWLTDTLGAMVLGVATTLLVAAALTIPVVRERERRLSLG</sequence>
<dbReference type="InterPro" id="IPR036938">
    <property type="entry name" value="PAP2/HPO_sf"/>
</dbReference>
<feature type="transmembrane region" description="Helical" evidence="1">
    <location>
        <begin position="13"/>
        <end position="35"/>
    </location>
</feature>
<keyword evidence="1" id="KW-1133">Transmembrane helix</keyword>
<evidence type="ECO:0000259" key="2">
    <source>
        <dbReference type="SMART" id="SM00014"/>
    </source>
</evidence>